<evidence type="ECO:0000313" key="4">
    <source>
        <dbReference type="EMBL" id="JAU48913.1"/>
    </source>
</evidence>
<gene>
    <name evidence="4" type="ORF">LC_TR16515_c0_g1_i1_g.56448</name>
    <name evidence="5" type="ORF">LE_TR12736_c0_g1_i1_g.41383</name>
</gene>
<keyword evidence="2" id="KW-0472">Membrane</keyword>
<evidence type="ECO:0008006" key="6">
    <source>
        <dbReference type="Google" id="ProtNLM"/>
    </source>
</evidence>
<feature type="chain" id="PRO_5009622259" description="Transmembrane protein" evidence="3">
    <location>
        <begin position="23"/>
        <end position="159"/>
    </location>
</feature>
<evidence type="ECO:0000256" key="2">
    <source>
        <dbReference type="SAM" id="Phobius"/>
    </source>
</evidence>
<dbReference type="EMBL" id="GEVK01003919">
    <property type="protein sequence ID" value="JAU48913.1"/>
    <property type="molecule type" value="Transcribed_RNA"/>
</dbReference>
<keyword evidence="2" id="KW-1133">Transmembrane helix</keyword>
<evidence type="ECO:0000256" key="3">
    <source>
        <dbReference type="SAM" id="SignalP"/>
    </source>
</evidence>
<protein>
    <recommendedName>
        <fullName evidence="6">Transmembrane protein</fullName>
    </recommendedName>
</protein>
<feature type="transmembrane region" description="Helical" evidence="2">
    <location>
        <begin position="103"/>
        <end position="126"/>
    </location>
</feature>
<evidence type="ECO:0000313" key="5">
    <source>
        <dbReference type="EMBL" id="JAU54360.1"/>
    </source>
</evidence>
<evidence type="ECO:0000256" key="1">
    <source>
        <dbReference type="SAM" id="MobiDB-lite"/>
    </source>
</evidence>
<proteinExistence type="predicted"/>
<name>A0A1J3GHU9_NOCCA</name>
<reference evidence="5" key="1">
    <citation type="submission" date="2016-07" db="EMBL/GenBank/DDBJ databases">
        <title>De novo transcriptome assembly of four accessions of the metal hyperaccumulator plant Noccaea caerulescens.</title>
        <authorList>
            <person name="Blande D."/>
            <person name="Halimaa P."/>
            <person name="Tervahauta A.I."/>
            <person name="Aarts M.G."/>
            <person name="Karenlampi S.O."/>
        </authorList>
    </citation>
    <scope>NUCLEOTIDE SEQUENCE</scope>
</reference>
<feature type="region of interest" description="Disordered" evidence="1">
    <location>
        <begin position="138"/>
        <end position="159"/>
    </location>
</feature>
<accession>A0A1J3GHU9</accession>
<keyword evidence="2" id="KW-0812">Transmembrane</keyword>
<keyword evidence="3" id="KW-0732">Signal</keyword>
<dbReference type="EMBL" id="GEVL01022981">
    <property type="protein sequence ID" value="JAU54360.1"/>
    <property type="molecule type" value="Transcribed_RNA"/>
</dbReference>
<organism evidence="5">
    <name type="scientific">Noccaea caerulescens</name>
    <name type="common">Alpine penny-cress</name>
    <name type="synonym">Thlaspi caerulescens</name>
    <dbReference type="NCBI Taxonomy" id="107243"/>
    <lineage>
        <taxon>Eukaryota</taxon>
        <taxon>Viridiplantae</taxon>
        <taxon>Streptophyta</taxon>
        <taxon>Embryophyta</taxon>
        <taxon>Tracheophyta</taxon>
        <taxon>Spermatophyta</taxon>
        <taxon>Magnoliopsida</taxon>
        <taxon>eudicotyledons</taxon>
        <taxon>Gunneridae</taxon>
        <taxon>Pentapetalae</taxon>
        <taxon>rosids</taxon>
        <taxon>malvids</taxon>
        <taxon>Brassicales</taxon>
        <taxon>Brassicaceae</taxon>
        <taxon>Coluteocarpeae</taxon>
        <taxon>Noccaea</taxon>
    </lineage>
</organism>
<dbReference type="AlphaFoldDB" id="A0A1J3GHU9"/>
<sequence length="159" mass="17154">MASSLYLIVLVLVSISVTSVYSLSTRDAVLKHDDESYFMATSELGSSIMIEVEDLAKARSLQALVAGSKVVVNKAASKSTSTKSKSSKKKKHKRNKVGSLDSAIVGIIIAAVVITIVIICVVYFFYLRHKTKKAQSIGQATEKINGSSETQTSKTEDHV</sequence>
<feature type="compositionally biased region" description="Polar residues" evidence="1">
    <location>
        <begin position="138"/>
        <end position="153"/>
    </location>
</feature>
<feature type="signal peptide" evidence="3">
    <location>
        <begin position="1"/>
        <end position="22"/>
    </location>
</feature>